<feature type="region of interest" description="Disordered" evidence="1">
    <location>
        <begin position="1"/>
        <end position="22"/>
    </location>
</feature>
<reference evidence="3" key="1">
    <citation type="submission" date="2023-07" db="EMBL/GenBank/DDBJ databases">
        <title>Characterization of two Paracoccaceae strains isolated from Phycosphere and proposal of Xinfangfangia lacusdiani sp. nov.</title>
        <authorList>
            <person name="Deng Y."/>
            <person name="Zhang Y.Q."/>
        </authorList>
    </citation>
    <scope>NUCLEOTIDE SEQUENCE [LARGE SCALE GENOMIC DNA]</scope>
    <source>
        <strain evidence="3">CPCC 101403</strain>
    </source>
</reference>
<keyword evidence="3" id="KW-1185">Reference proteome</keyword>
<dbReference type="EMBL" id="JAVRQI010000005">
    <property type="protein sequence ID" value="MDT1061921.1"/>
    <property type="molecule type" value="Genomic_DNA"/>
</dbReference>
<evidence type="ECO:0000313" key="3">
    <source>
        <dbReference type="Proteomes" id="UP001251085"/>
    </source>
</evidence>
<sequence>MSGTEKAIRSGEEPVQVEAPPVADLSDEEVEAVFEDLVAQIDAEQQTSET</sequence>
<feature type="compositionally biased region" description="Basic and acidic residues" evidence="1">
    <location>
        <begin position="1"/>
        <end position="12"/>
    </location>
</feature>
<comment type="caution">
    <text evidence="2">The sequence shown here is derived from an EMBL/GenBank/DDBJ whole genome shotgun (WGS) entry which is preliminary data.</text>
</comment>
<evidence type="ECO:0000256" key="1">
    <source>
        <dbReference type="SAM" id="MobiDB-lite"/>
    </source>
</evidence>
<gene>
    <name evidence="2" type="ORF">RM190_08645</name>
</gene>
<name>A0ABU3ECG0_9RHOB</name>
<accession>A0ABU3ECG0</accession>
<organism evidence="2 3">
    <name type="scientific">Paracoccus broussonetiae</name>
    <dbReference type="NCBI Taxonomy" id="3075834"/>
    <lineage>
        <taxon>Bacteria</taxon>
        <taxon>Pseudomonadati</taxon>
        <taxon>Pseudomonadota</taxon>
        <taxon>Alphaproteobacteria</taxon>
        <taxon>Rhodobacterales</taxon>
        <taxon>Paracoccaceae</taxon>
        <taxon>Paracoccus</taxon>
    </lineage>
</organism>
<evidence type="ECO:0000313" key="2">
    <source>
        <dbReference type="EMBL" id="MDT1061921.1"/>
    </source>
</evidence>
<proteinExistence type="predicted"/>
<dbReference type="Proteomes" id="UP001251085">
    <property type="component" value="Unassembled WGS sequence"/>
</dbReference>
<protein>
    <submittedName>
        <fullName evidence="2">Uncharacterized protein</fullName>
    </submittedName>
</protein>
<dbReference type="RefSeq" id="WP_311759016.1">
    <property type="nucleotide sequence ID" value="NZ_JAVRQI010000005.1"/>
</dbReference>